<organism evidence="1 2">
    <name type="scientific">Autumnicola tepida</name>
    <dbReference type="NCBI Taxonomy" id="3075595"/>
    <lineage>
        <taxon>Bacteria</taxon>
        <taxon>Pseudomonadati</taxon>
        <taxon>Bacteroidota</taxon>
        <taxon>Flavobacteriia</taxon>
        <taxon>Flavobacteriales</taxon>
        <taxon>Flavobacteriaceae</taxon>
        <taxon>Autumnicola</taxon>
    </lineage>
</organism>
<reference evidence="1 2" key="1">
    <citation type="submission" date="2023-09" db="EMBL/GenBank/DDBJ databases">
        <authorList>
            <person name="Rey-Velasco X."/>
        </authorList>
    </citation>
    <scope>NUCLEOTIDE SEQUENCE [LARGE SCALE GENOMIC DNA]</scope>
    <source>
        <strain evidence="1 2">F363</strain>
    </source>
</reference>
<gene>
    <name evidence="1" type="ORF">RM553_08840</name>
</gene>
<evidence type="ECO:0000313" key="2">
    <source>
        <dbReference type="Proteomes" id="UP001262889"/>
    </source>
</evidence>
<protein>
    <submittedName>
        <fullName evidence="1">Uncharacterized protein</fullName>
    </submittedName>
</protein>
<name>A0ABU3C9C7_9FLAO</name>
<dbReference type="Proteomes" id="UP001262889">
    <property type="component" value="Unassembled WGS sequence"/>
</dbReference>
<dbReference type="EMBL" id="JAVRHQ010000009">
    <property type="protein sequence ID" value="MDT0642935.1"/>
    <property type="molecule type" value="Genomic_DNA"/>
</dbReference>
<keyword evidence="2" id="KW-1185">Reference proteome</keyword>
<comment type="caution">
    <text evidence="1">The sequence shown here is derived from an EMBL/GenBank/DDBJ whole genome shotgun (WGS) entry which is preliminary data.</text>
</comment>
<proteinExistence type="predicted"/>
<accession>A0ABU3C9C7</accession>
<sequence>MREVTLKIPDKKLRFFLELVEQLGFEISKESIPPSEEHKSTVRKRIEQSQQNPERLLEWENVQENFKFNE</sequence>
<evidence type="ECO:0000313" key="1">
    <source>
        <dbReference type="EMBL" id="MDT0642935.1"/>
    </source>
</evidence>
<dbReference type="RefSeq" id="WP_311534559.1">
    <property type="nucleotide sequence ID" value="NZ_JAVRHQ010000009.1"/>
</dbReference>